<keyword evidence="8" id="KW-0966">Cell projection</keyword>
<reference evidence="8 9" key="1">
    <citation type="submission" date="2023-07" db="EMBL/GenBank/DDBJ databases">
        <title>Description of novel actinomycetes strains, isolated from tidal flat sediment.</title>
        <authorList>
            <person name="Lu C."/>
        </authorList>
    </citation>
    <scope>NUCLEOTIDE SEQUENCE [LARGE SCALE GENOMIC DNA]</scope>
    <source>
        <strain evidence="8 9">SYSU T00b441</strain>
    </source>
</reference>
<evidence type="ECO:0000259" key="7">
    <source>
        <dbReference type="Pfam" id="PF01052"/>
    </source>
</evidence>
<evidence type="ECO:0000256" key="2">
    <source>
        <dbReference type="ARBA" id="ARBA00009226"/>
    </source>
</evidence>
<proteinExistence type="inferred from homology"/>
<dbReference type="PANTHER" id="PTHR43484:SF1">
    <property type="entry name" value="FLAGELLAR MOTOR SWITCH PROTEIN FLIN"/>
    <property type="match status" value="1"/>
</dbReference>
<keyword evidence="5" id="KW-0283">Flagellar rotation</keyword>
<accession>A0ABT9D5M7</accession>
<dbReference type="Proteomes" id="UP001232536">
    <property type="component" value="Unassembled WGS sequence"/>
</dbReference>
<evidence type="ECO:0000256" key="4">
    <source>
        <dbReference type="ARBA" id="ARBA00022500"/>
    </source>
</evidence>
<evidence type="ECO:0000256" key="5">
    <source>
        <dbReference type="ARBA" id="ARBA00022779"/>
    </source>
</evidence>
<evidence type="ECO:0000313" key="8">
    <source>
        <dbReference type="EMBL" id="MDO8106109.1"/>
    </source>
</evidence>
<organism evidence="8 9">
    <name type="scientific">Actinotalea lenta</name>
    <dbReference type="NCBI Taxonomy" id="3064654"/>
    <lineage>
        <taxon>Bacteria</taxon>
        <taxon>Bacillati</taxon>
        <taxon>Actinomycetota</taxon>
        <taxon>Actinomycetes</taxon>
        <taxon>Micrococcales</taxon>
        <taxon>Cellulomonadaceae</taxon>
        <taxon>Actinotalea</taxon>
    </lineage>
</organism>
<evidence type="ECO:0000256" key="6">
    <source>
        <dbReference type="ARBA" id="ARBA00023136"/>
    </source>
</evidence>
<dbReference type="RefSeq" id="WP_304599801.1">
    <property type="nucleotide sequence ID" value="NZ_JAUQYO010000002.1"/>
</dbReference>
<feature type="domain" description="Flagellar motor switch protein FliN-like C-terminal" evidence="7">
    <location>
        <begin position="166"/>
        <end position="236"/>
    </location>
</feature>
<dbReference type="EMBL" id="JAUQYP010000001">
    <property type="protein sequence ID" value="MDO8106109.1"/>
    <property type="molecule type" value="Genomic_DNA"/>
</dbReference>
<keyword evidence="6" id="KW-0472">Membrane</keyword>
<dbReference type="InterPro" id="IPR036429">
    <property type="entry name" value="SpoA-like_sf"/>
</dbReference>
<keyword evidence="8" id="KW-0282">Flagellum</keyword>
<keyword evidence="9" id="KW-1185">Reference proteome</keyword>
<evidence type="ECO:0000256" key="3">
    <source>
        <dbReference type="ARBA" id="ARBA00022475"/>
    </source>
</evidence>
<dbReference type="Pfam" id="PF01052">
    <property type="entry name" value="FliMN_C"/>
    <property type="match status" value="1"/>
</dbReference>
<evidence type="ECO:0000256" key="1">
    <source>
        <dbReference type="ARBA" id="ARBA00004413"/>
    </source>
</evidence>
<comment type="subcellular location">
    <subcellularLocation>
        <location evidence="1">Cell membrane</location>
        <topology evidence="1">Peripheral membrane protein</topology>
        <orientation evidence="1">Cytoplasmic side</orientation>
    </subcellularLocation>
</comment>
<dbReference type="InterPro" id="IPR001543">
    <property type="entry name" value="FliN-like_C"/>
</dbReference>
<dbReference type="InterPro" id="IPR051469">
    <property type="entry name" value="FliN/MopA/SpaO"/>
</dbReference>
<keyword evidence="8" id="KW-0969">Cilium</keyword>
<name>A0ABT9D5M7_9CELL</name>
<dbReference type="InterPro" id="IPR012826">
    <property type="entry name" value="FliN"/>
</dbReference>
<dbReference type="PANTHER" id="PTHR43484">
    <property type="match status" value="1"/>
</dbReference>
<gene>
    <name evidence="8" type="primary">fliN</name>
    <name evidence="8" type="ORF">Q6348_02730</name>
</gene>
<comment type="caution">
    <text evidence="8">The sequence shown here is derived from an EMBL/GenBank/DDBJ whole genome shotgun (WGS) entry which is preliminary data.</text>
</comment>
<dbReference type="Gene3D" id="2.30.330.10">
    <property type="entry name" value="SpoA-like"/>
    <property type="match status" value="1"/>
</dbReference>
<sequence length="241" mass="24348">MSVPTDVATAEAAAQAFATALPSPVPLEVVDATQAGMPEPDAASVRAGFVGATSADLVAVAGEAVAAALATAVGLSLADAVRPALEAAGRTLGTGVLDEAVEAPVADALAAPDVRTFALVDTLGTAVAWFGLRIRQTVSDVPHQRDAAPAAAPAAGSRADSYGMRLLHDVEMTLTAEIGRTKLPVRQVLDLVPGTILELDRAAGAPADVLVNGRLVARGEVVVVDEDYGIRITEIVTESAS</sequence>
<protein>
    <submittedName>
        <fullName evidence="8">Flagellar motor switch protein FliN</fullName>
    </submittedName>
</protein>
<keyword evidence="4" id="KW-0145">Chemotaxis</keyword>
<dbReference type="SUPFAM" id="SSF101801">
    <property type="entry name" value="Surface presentation of antigens (SPOA)"/>
    <property type="match status" value="1"/>
</dbReference>
<dbReference type="PRINTS" id="PR00956">
    <property type="entry name" value="FLGMOTORFLIN"/>
</dbReference>
<dbReference type="NCBIfam" id="TIGR02480">
    <property type="entry name" value="fliN"/>
    <property type="match status" value="1"/>
</dbReference>
<keyword evidence="3" id="KW-1003">Cell membrane</keyword>
<comment type="similarity">
    <text evidence="2">Belongs to the FliN/MopA/SpaO family.</text>
</comment>
<evidence type="ECO:0000313" key="9">
    <source>
        <dbReference type="Proteomes" id="UP001232536"/>
    </source>
</evidence>
<dbReference type="InterPro" id="IPR001172">
    <property type="entry name" value="FliN_T3SS_HrcQb"/>
</dbReference>